<gene>
    <name evidence="2" type="ORF">AQJ67_40280</name>
</gene>
<dbReference type="SMART" id="SM00960">
    <property type="entry name" value="Robl_LC7"/>
    <property type="match status" value="1"/>
</dbReference>
<dbReference type="PANTHER" id="PTHR36222">
    <property type="entry name" value="SERINE PROTEASE INHIBITOR RV3364C"/>
    <property type="match status" value="1"/>
</dbReference>
<dbReference type="InterPro" id="IPR053141">
    <property type="entry name" value="Mycobact_SerProt_Inhib_Rv3364c"/>
</dbReference>
<reference evidence="2 3" key="1">
    <citation type="submission" date="2015-10" db="EMBL/GenBank/DDBJ databases">
        <title>Draft genome sequence of Streptomyces caeruleatus NRRL B-24802, type strain for the species Streptomyces caeruleatus.</title>
        <authorList>
            <person name="Ruckert C."/>
            <person name="Winkler A."/>
            <person name="Kalinowski J."/>
            <person name="Kampfer P."/>
            <person name="Glaeser S."/>
        </authorList>
    </citation>
    <scope>NUCLEOTIDE SEQUENCE [LARGE SCALE GENOMIC DNA]</scope>
    <source>
        <strain evidence="2 3">NRRL B-24802</strain>
    </source>
</reference>
<evidence type="ECO:0000259" key="1">
    <source>
        <dbReference type="SMART" id="SM00960"/>
    </source>
</evidence>
<dbReference type="RefSeq" id="WP_062724477.1">
    <property type="nucleotide sequence ID" value="NZ_KQ948944.1"/>
</dbReference>
<evidence type="ECO:0000313" key="3">
    <source>
        <dbReference type="Proteomes" id="UP000053429"/>
    </source>
</evidence>
<dbReference type="STRING" id="661399.AQJ67_40280"/>
<proteinExistence type="predicted"/>
<protein>
    <submittedName>
        <fullName evidence="2">Dynein regulation protein LC7</fullName>
    </submittedName>
</protein>
<dbReference type="AlphaFoldDB" id="A0A101THL4"/>
<dbReference type="PANTHER" id="PTHR36222:SF1">
    <property type="entry name" value="SERINE PROTEASE INHIBITOR RV3364C"/>
    <property type="match status" value="1"/>
</dbReference>
<name>A0A101THL4_9ACTN</name>
<accession>A0A101THL4</accession>
<organism evidence="2 3">
    <name type="scientific">Streptomyces caeruleatus</name>
    <dbReference type="NCBI Taxonomy" id="661399"/>
    <lineage>
        <taxon>Bacteria</taxon>
        <taxon>Bacillati</taxon>
        <taxon>Actinomycetota</taxon>
        <taxon>Actinomycetes</taxon>
        <taxon>Kitasatosporales</taxon>
        <taxon>Streptomycetaceae</taxon>
        <taxon>Streptomyces</taxon>
    </lineage>
</organism>
<sequence>MTVHPHRAPTSSDHLGFLLTGLVQQVTGVRFAVVVSEDGLVVSKSAAFPRPEAERLAATVSGLMSLGRGVCADFDGGSVVQSLLEMRNGFLILTSAGAGAHLAVLTDLQADVGVVAFEMNMLVKRVGEHLGAAPRAEISAPLGTGGFER</sequence>
<comment type="caution">
    <text evidence="2">The sequence shown here is derived from an EMBL/GenBank/DDBJ whole genome shotgun (WGS) entry which is preliminary data.</text>
</comment>
<dbReference type="Pfam" id="PF03259">
    <property type="entry name" value="Robl_LC7"/>
    <property type="match status" value="1"/>
</dbReference>
<dbReference type="OrthoDB" id="4186651at2"/>
<dbReference type="SUPFAM" id="SSF103196">
    <property type="entry name" value="Roadblock/LC7 domain"/>
    <property type="match status" value="1"/>
</dbReference>
<dbReference type="InterPro" id="IPR004942">
    <property type="entry name" value="Roadblock/LAMTOR2_dom"/>
</dbReference>
<evidence type="ECO:0000313" key="2">
    <source>
        <dbReference type="EMBL" id="KUN92523.1"/>
    </source>
</evidence>
<feature type="domain" description="Roadblock/LAMTOR2" evidence="1">
    <location>
        <begin position="16"/>
        <end position="106"/>
    </location>
</feature>
<keyword evidence="3" id="KW-1185">Reference proteome</keyword>
<dbReference type="EMBL" id="LMWY01000058">
    <property type="protein sequence ID" value="KUN92523.1"/>
    <property type="molecule type" value="Genomic_DNA"/>
</dbReference>
<dbReference type="Proteomes" id="UP000053429">
    <property type="component" value="Unassembled WGS sequence"/>
</dbReference>
<dbReference type="Gene3D" id="3.30.450.30">
    <property type="entry name" value="Dynein light chain 2a, cytoplasmic"/>
    <property type="match status" value="1"/>
</dbReference>